<keyword evidence="1" id="KW-1133">Transmembrane helix</keyword>
<gene>
    <name evidence="2" type="ORF">SAMN04489716_6647</name>
</gene>
<dbReference type="RefSeq" id="WP_092550047.1">
    <property type="nucleotide sequence ID" value="NZ_BOMJ01000023.1"/>
</dbReference>
<evidence type="ECO:0000313" key="3">
    <source>
        <dbReference type="Proteomes" id="UP000198688"/>
    </source>
</evidence>
<dbReference type="AlphaFoldDB" id="A0A1H2CT71"/>
<dbReference type="STRING" id="113562.SAMN04489716_6647"/>
<dbReference type="OrthoDB" id="3612087at2"/>
<name>A0A1H2CT71_9ACTN</name>
<evidence type="ECO:0000256" key="1">
    <source>
        <dbReference type="SAM" id="Phobius"/>
    </source>
</evidence>
<dbReference type="NCBIfam" id="NF038083">
    <property type="entry name" value="CU044_5270_fam"/>
    <property type="match status" value="1"/>
</dbReference>
<dbReference type="EMBL" id="LT629758">
    <property type="protein sequence ID" value="SDT73372.1"/>
    <property type="molecule type" value="Genomic_DNA"/>
</dbReference>
<feature type="transmembrane region" description="Helical" evidence="1">
    <location>
        <begin position="43"/>
        <end position="64"/>
    </location>
</feature>
<dbReference type="InterPro" id="IPR047789">
    <property type="entry name" value="CU044_5270-like"/>
</dbReference>
<protein>
    <recommendedName>
        <fullName evidence="4">CU044_5270 family protein</fullName>
    </recommendedName>
</protein>
<sequence length="276" mass="29908">MDEITLVRDLGEETALPSSQRLAASRMTLMSEVAPVAKKSRRWAALLTAAAAAVVAAVAIPQVVTTPAAQPAPPAASAPEMTPVAAFLNAAATTAAKEKDVVPRGDQYLYLRFVEFDGTLNEAWLSIDGQHDSKGRGEDGDYHVFRGEPIPRYLPDMPTDPAAMSVWIKKYVKDRTGADHLDAINKFIGVLPTTVWMRPAQRAAFYRAIGLIDGNRLVEGAQDSRGRTGVGVAWVSPGTTEERVLWVFDEKSHTLLGTKDSSLDRIALVDRIDQKG</sequence>
<reference evidence="2 3" key="1">
    <citation type="submission" date="2016-10" db="EMBL/GenBank/DDBJ databases">
        <authorList>
            <person name="de Groot N.N."/>
        </authorList>
    </citation>
    <scope>NUCLEOTIDE SEQUENCE [LARGE SCALE GENOMIC DNA]</scope>
    <source>
        <strain evidence="2 3">DSM 43941</strain>
    </source>
</reference>
<keyword evidence="1" id="KW-0472">Membrane</keyword>
<accession>A0A1H2CT71</accession>
<keyword evidence="3" id="KW-1185">Reference proteome</keyword>
<dbReference type="Proteomes" id="UP000198688">
    <property type="component" value="Chromosome I"/>
</dbReference>
<organism evidence="2 3">
    <name type="scientific">Actinoplanes derwentensis</name>
    <dbReference type="NCBI Taxonomy" id="113562"/>
    <lineage>
        <taxon>Bacteria</taxon>
        <taxon>Bacillati</taxon>
        <taxon>Actinomycetota</taxon>
        <taxon>Actinomycetes</taxon>
        <taxon>Micromonosporales</taxon>
        <taxon>Micromonosporaceae</taxon>
        <taxon>Actinoplanes</taxon>
    </lineage>
</organism>
<proteinExistence type="predicted"/>
<evidence type="ECO:0008006" key="4">
    <source>
        <dbReference type="Google" id="ProtNLM"/>
    </source>
</evidence>
<keyword evidence="1" id="KW-0812">Transmembrane</keyword>
<evidence type="ECO:0000313" key="2">
    <source>
        <dbReference type="EMBL" id="SDT73372.1"/>
    </source>
</evidence>